<organism evidence="2 3">
    <name type="scientific">Candidatus Kaiserbacteria bacterium RIFCSPHIGHO2_02_FULL_54_22</name>
    <dbReference type="NCBI Taxonomy" id="1798495"/>
    <lineage>
        <taxon>Bacteria</taxon>
        <taxon>Candidatus Kaiseribacteriota</taxon>
    </lineage>
</organism>
<dbReference type="STRING" id="1798495.A3C19_00490"/>
<dbReference type="InterPro" id="IPR027434">
    <property type="entry name" value="Homing_endonucl"/>
</dbReference>
<dbReference type="AlphaFoldDB" id="A0A1F6DLT8"/>
<evidence type="ECO:0000313" key="2">
    <source>
        <dbReference type="EMBL" id="OGG62405.1"/>
    </source>
</evidence>
<dbReference type="Pfam" id="PF14528">
    <property type="entry name" value="LAGLIDADG_3"/>
    <property type="match status" value="1"/>
</dbReference>
<dbReference type="InterPro" id="IPR004042">
    <property type="entry name" value="Intein_endonuc_central"/>
</dbReference>
<comment type="caution">
    <text evidence="2">The sequence shown here is derived from an EMBL/GenBank/DDBJ whole genome shotgun (WGS) entry which is preliminary data.</text>
</comment>
<proteinExistence type="predicted"/>
<dbReference type="SUPFAM" id="SSF55608">
    <property type="entry name" value="Homing endonucleases"/>
    <property type="match status" value="2"/>
</dbReference>
<evidence type="ECO:0000259" key="1">
    <source>
        <dbReference type="PROSITE" id="PS50819"/>
    </source>
</evidence>
<dbReference type="Gene3D" id="3.10.28.10">
    <property type="entry name" value="Homing endonucleases"/>
    <property type="match status" value="1"/>
</dbReference>
<protein>
    <recommendedName>
        <fullName evidence="1">DOD-type homing endonuclease domain-containing protein</fullName>
    </recommendedName>
</protein>
<sequence length="213" mass="24482">MDRRIKYIETKWSYSLAYVIGIITTDGNLSPDGRHINITSKDLEMVQNVKDILHLSNTFSRKARGGSTDKKYYVLQFGSKNFYAFLLSIGLTPAKSKTIRKVQVPDKFFSDFLRGCIDGDGSINESRHPESKHAQLRLSLTSASRTFLEWMLKNVRRIYNIRGGWITKLDKKSTQILRFGKSDSIQILKAMYANSRRYALQRKLAVAEKYLGE</sequence>
<dbReference type="Proteomes" id="UP000178532">
    <property type="component" value="Unassembled WGS sequence"/>
</dbReference>
<dbReference type="GO" id="GO:0004519">
    <property type="term" value="F:endonuclease activity"/>
    <property type="evidence" value="ECO:0007669"/>
    <property type="project" value="InterPro"/>
</dbReference>
<reference evidence="2 3" key="1">
    <citation type="journal article" date="2016" name="Nat. Commun.">
        <title>Thousands of microbial genomes shed light on interconnected biogeochemical processes in an aquifer system.</title>
        <authorList>
            <person name="Anantharaman K."/>
            <person name="Brown C.T."/>
            <person name="Hug L.A."/>
            <person name="Sharon I."/>
            <person name="Castelle C.J."/>
            <person name="Probst A.J."/>
            <person name="Thomas B.C."/>
            <person name="Singh A."/>
            <person name="Wilkins M.J."/>
            <person name="Karaoz U."/>
            <person name="Brodie E.L."/>
            <person name="Williams K.H."/>
            <person name="Hubbard S.S."/>
            <person name="Banfield J.F."/>
        </authorList>
    </citation>
    <scope>NUCLEOTIDE SEQUENCE [LARGE SCALE GENOMIC DNA]</scope>
</reference>
<accession>A0A1F6DLT8</accession>
<evidence type="ECO:0000313" key="3">
    <source>
        <dbReference type="Proteomes" id="UP000178532"/>
    </source>
</evidence>
<name>A0A1F6DLT8_9BACT</name>
<feature type="domain" description="DOD-type homing endonuclease" evidence="1">
    <location>
        <begin position="19"/>
        <end position="164"/>
    </location>
</feature>
<gene>
    <name evidence="2" type="ORF">A3C19_00490</name>
</gene>
<dbReference type="PROSITE" id="PS50819">
    <property type="entry name" value="INTEIN_ENDONUCLEASE"/>
    <property type="match status" value="1"/>
</dbReference>
<dbReference type="EMBL" id="MFLI01000007">
    <property type="protein sequence ID" value="OGG62405.1"/>
    <property type="molecule type" value="Genomic_DNA"/>
</dbReference>
<dbReference type="InterPro" id="IPR004860">
    <property type="entry name" value="LAGLIDADG_dom"/>
</dbReference>